<dbReference type="EMBL" id="CYKH01001822">
    <property type="protein sequence ID" value="CUG90407.1"/>
    <property type="molecule type" value="Genomic_DNA"/>
</dbReference>
<evidence type="ECO:0000313" key="1">
    <source>
        <dbReference type="EMBL" id="CUG90407.1"/>
    </source>
</evidence>
<dbReference type="Proteomes" id="UP000051952">
    <property type="component" value="Unassembled WGS sequence"/>
</dbReference>
<organism evidence="1 2">
    <name type="scientific">Bodo saltans</name>
    <name type="common">Flagellated protozoan</name>
    <dbReference type="NCBI Taxonomy" id="75058"/>
    <lineage>
        <taxon>Eukaryota</taxon>
        <taxon>Discoba</taxon>
        <taxon>Euglenozoa</taxon>
        <taxon>Kinetoplastea</taxon>
        <taxon>Metakinetoplastina</taxon>
        <taxon>Eubodonida</taxon>
        <taxon>Bodonidae</taxon>
        <taxon>Bodo</taxon>
    </lineage>
</organism>
<proteinExistence type="predicted"/>
<protein>
    <submittedName>
        <fullName evidence="1">Uncharacterized protein</fullName>
    </submittedName>
</protein>
<accession>A0A0S4JJH2</accession>
<evidence type="ECO:0000313" key="2">
    <source>
        <dbReference type="Proteomes" id="UP000051952"/>
    </source>
</evidence>
<sequence>MNRLIHAFKDSLQRLCPIVALTTVPHRCTTSLHCSRCDESIDTCVQGQPCGASCNVTTDCNQASNCTQCVLGVCVAGCGQACNVTKDCEGFHTLLTYKPHTHDTQCNRYCTSDTPCQVGGYPGCGTCDHSSPTGIGSCLSTCGGMCNDGGQCPSRCPFCIGGQCSVTRDP</sequence>
<name>A0A0S4JJH2_BODSA</name>
<dbReference type="AlphaFoldDB" id="A0A0S4JJH2"/>
<keyword evidence="2" id="KW-1185">Reference proteome</keyword>
<gene>
    <name evidence="1" type="ORF">BSAL_26540</name>
</gene>
<dbReference type="VEuPathDB" id="TriTrypDB:BSAL_26540"/>
<reference evidence="2" key="1">
    <citation type="submission" date="2015-09" db="EMBL/GenBank/DDBJ databases">
        <authorList>
            <consortium name="Pathogen Informatics"/>
        </authorList>
    </citation>
    <scope>NUCLEOTIDE SEQUENCE [LARGE SCALE GENOMIC DNA]</scope>
    <source>
        <strain evidence="2">Lake Konstanz</strain>
    </source>
</reference>